<evidence type="ECO:0000313" key="1">
    <source>
        <dbReference type="EMBL" id="MCX8526453.1"/>
    </source>
</evidence>
<protein>
    <submittedName>
        <fullName evidence="1">T9SS C-terminal target domain-containing protein</fullName>
    </submittedName>
</protein>
<evidence type="ECO:0000313" key="2">
    <source>
        <dbReference type="Proteomes" id="UP001073122"/>
    </source>
</evidence>
<keyword evidence="2" id="KW-1185">Reference proteome</keyword>
<organism evidence="1 2">
    <name type="scientific">Chryseobacterium formosus</name>
    <dbReference type="NCBI Taxonomy" id="1537363"/>
    <lineage>
        <taxon>Bacteria</taxon>
        <taxon>Pseudomonadati</taxon>
        <taxon>Bacteroidota</taxon>
        <taxon>Flavobacteriia</taxon>
        <taxon>Flavobacteriales</taxon>
        <taxon>Weeksellaceae</taxon>
        <taxon>Chryseobacterium group</taxon>
        <taxon>Chryseobacterium</taxon>
    </lineage>
</organism>
<dbReference type="PANTHER" id="PTHR42754">
    <property type="entry name" value="ENDOGLUCANASE"/>
    <property type="match status" value="1"/>
</dbReference>
<gene>
    <name evidence="1" type="ORF">OF897_21275</name>
</gene>
<reference evidence="1" key="1">
    <citation type="submission" date="2022-10" db="EMBL/GenBank/DDBJ databases">
        <title>Chryseobacterium sp. nov., a novel bacterial species.</title>
        <authorList>
            <person name="Cao Y."/>
        </authorList>
    </citation>
    <scope>NUCLEOTIDE SEQUENCE</scope>
    <source>
        <strain evidence="1">CCTCC AB2015118</strain>
    </source>
</reference>
<dbReference type="Proteomes" id="UP001073122">
    <property type="component" value="Unassembled WGS sequence"/>
</dbReference>
<proteinExistence type="predicted"/>
<dbReference type="PRINTS" id="PR00313">
    <property type="entry name" value="CABNDNGRPT"/>
</dbReference>
<accession>A0ABT3XXR8</accession>
<dbReference type="PANTHER" id="PTHR42754:SF1">
    <property type="entry name" value="LIPOPROTEIN"/>
    <property type="match status" value="1"/>
</dbReference>
<dbReference type="EMBL" id="JAOVZW010000036">
    <property type="protein sequence ID" value="MCX8526453.1"/>
    <property type="molecule type" value="Genomic_DNA"/>
</dbReference>
<dbReference type="RefSeq" id="WP_267267679.1">
    <property type="nucleotide sequence ID" value="NZ_JAOVZW010000036.1"/>
</dbReference>
<comment type="caution">
    <text evidence="1">The sequence shown here is derived from an EMBL/GenBank/DDBJ whole genome shotgun (WGS) entry which is preliminary data.</text>
</comment>
<sequence>MNKILIHIAFLLIFGVINTSIRAQITGTPHLNFKPITARYGGSDNDYLFSLDATPDGGYIYGGYSSSASANNGDQLISNTKGNIDYWLVKTDMMGNIQWQKRFGGAGDDYLYKALPTSDSGYILIGRSASESANTGDQNNIAGKGGIDYWVVKIDSAGVIQWQKRFGGSDDDLINGSASIIQTTDGGYFLGGYSVAASAATGDQSGSVGYGGYDYWVLKISSSGTIQWQKRYGGSGDDYLYSIKQTNDGGYILGGNSLVASNGIQMGLASHGMIDYWIIKTDSTGNISWQRNYGSNEDDNMYDIQQTNDGGYIIAGHSSAGLILTGDQQNINPTSGSGIVDFWIIKITTTGAIQWQKRYGGSGIDYCYSIKQTADTGFIVGGFSDDNSANTGDQSGSFGFGGNDFWVIKTDNNGIVQWQKRFGGASDDFLYSITENPDSFILGGFSAQNSYNSGTQSGINSKGNFDFWAIKVNKDGQVGMLRY</sequence>
<name>A0ABT3XXR8_9FLAO</name>